<evidence type="ECO:0000313" key="1">
    <source>
        <dbReference type="EMBL" id="QNO56136.1"/>
    </source>
</evidence>
<gene>
    <name evidence="2" type="ORF">LLPGBHFJ_00015</name>
    <name evidence="1" type="ORF">PNCMNLLH_00015</name>
</gene>
<accession>A0A7G9Z7A2</accession>
<dbReference type="EMBL" id="MT631646">
    <property type="protein sequence ID" value="QNO56136.1"/>
    <property type="molecule type" value="Genomic_DNA"/>
</dbReference>
<dbReference type="AlphaFoldDB" id="A0A7G9Z7A2"/>
<dbReference type="EMBL" id="MT631648">
    <property type="protein sequence ID" value="QNO56171.1"/>
    <property type="molecule type" value="Genomic_DNA"/>
</dbReference>
<organism evidence="1">
    <name type="scientific">Candidatus Methanophaga sp. ANME-1 ERB7</name>
    <dbReference type="NCBI Taxonomy" id="2759913"/>
    <lineage>
        <taxon>Archaea</taxon>
        <taxon>Methanobacteriati</taxon>
        <taxon>Methanobacteriota</taxon>
        <taxon>Stenosarchaea group</taxon>
        <taxon>Methanomicrobia</taxon>
        <taxon>Candidatus Methanophagales</taxon>
        <taxon>Candidatus Methanophagaceae</taxon>
        <taxon>Candidatus Methanophaga</taxon>
    </lineage>
</organism>
<evidence type="ECO:0000313" key="2">
    <source>
        <dbReference type="EMBL" id="QNO56171.1"/>
    </source>
</evidence>
<proteinExistence type="predicted"/>
<name>A0A7G9Z7A2_9EURY</name>
<protein>
    <submittedName>
        <fullName evidence="1">Uncharacterized protein</fullName>
    </submittedName>
</protein>
<reference evidence="1" key="1">
    <citation type="submission" date="2020-06" db="EMBL/GenBank/DDBJ databases">
        <title>Unique genomic features of the anaerobic methanotrophic archaea.</title>
        <authorList>
            <person name="Chadwick G.L."/>
            <person name="Skennerton C.T."/>
            <person name="Laso-Perez R."/>
            <person name="Leu A.O."/>
            <person name="Speth D.R."/>
            <person name="Yu H."/>
            <person name="Morgan-Lang C."/>
            <person name="Hatzenpichler R."/>
            <person name="Goudeau D."/>
            <person name="Malmstrom R."/>
            <person name="Brazelton W.J."/>
            <person name="Woyke T."/>
            <person name="Hallam S.J."/>
            <person name="Tyson G.W."/>
            <person name="Wegener G."/>
            <person name="Boetius A."/>
            <person name="Orphan V."/>
        </authorList>
    </citation>
    <scope>NUCLEOTIDE SEQUENCE</scope>
</reference>
<sequence length="149" mass="16609">MLKKEVGAIIVALLLVATLGAGVASAEGVVLGGGHNKSIVVIGNSTFDDFFSNDFWDGSFWDYVAEKEEEKEEEETKGVDVGNASLDWLGGNGTDWPFGYWDTTSEAWEKTFPSYGTGYWDTTPEAWEKTFPSYHIPGYWDVDWGFDWP</sequence>